<organism evidence="1 2">
    <name type="scientific">Ceratitis capitata</name>
    <name type="common">Mediterranean fruit fly</name>
    <name type="synonym">Tephritis capitata</name>
    <dbReference type="NCBI Taxonomy" id="7213"/>
    <lineage>
        <taxon>Eukaryota</taxon>
        <taxon>Metazoa</taxon>
        <taxon>Ecdysozoa</taxon>
        <taxon>Arthropoda</taxon>
        <taxon>Hexapoda</taxon>
        <taxon>Insecta</taxon>
        <taxon>Pterygota</taxon>
        <taxon>Neoptera</taxon>
        <taxon>Endopterygota</taxon>
        <taxon>Diptera</taxon>
        <taxon>Brachycera</taxon>
        <taxon>Muscomorpha</taxon>
        <taxon>Tephritoidea</taxon>
        <taxon>Tephritidae</taxon>
        <taxon>Ceratitis</taxon>
        <taxon>Ceratitis</taxon>
    </lineage>
</organism>
<gene>
    <name evidence="1" type="ORF">CCAP1982_LOCUS19374</name>
</gene>
<protein>
    <submittedName>
        <fullName evidence="1">(Mediterranean fruit fly) hypothetical protein</fullName>
    </submittedName>
</protein>
<dbReference type="PANTHER" id="PTHR47326">
    <property type="entry name" value="TRANSPOSABLE ELEMENT TC3 TRANSPOSASE-LIKE PROTEIN"/>
    <property type="match status" value="1"/>
</dbReference>
<name>A0A811V742_CERCA</name>
<dbReference type="EMBL" id="CAJHJT010000056">
    <property type="protein sequence ID" value="CAD7011266.1"/>
    <property type="molecule type" value="Genomic_DNA"/>
</dbReference>
<dbReference type="AlphaFoldDB" id="A0A811V742"/>
<dbReference type="GO" id="GO:0003676">
    <property type="term" value="F:nucleic acid binding"/>
    <property type="evidence" value="ECO:0007669"/>
    <property type="project" value="InterPro"/>
</dbReference>
<dbReference type="InterPro" id="IPR036397">
    <property type="entry name" value="RNaseH_sf"/>
</dbReference>
<dbReference type="Proteomes" id="UP000606786">
    <property type="component" value="Unassembled WGS sequence"/>
</dbReference>
<dbReference type="PANTHER" id="PTHR47326:SF1">
    <property type="entry name" value="HTH PSQ-TYPE DOMAIN-CONTAINING PROTEIN"/>
    <property type="match status" value="1"/>
</dbReference>
<dbReference type="Gene3D" id="3.30.420.10">
    <property type="entry name" value="Ribonuclease H-like superfamily/Ribonuclease H"/>
    <property type="match status" value="1"/>
</dbReference>
<comment type="caution">
    <text evidence="1">The sequence shown here is derived from an EMBL/GenBank/DDBJ whole genome shotgun (WGS) entry which is preliminary data.</text>
</comment>
<accession>A0A811V742</accession>
<reference evidence="1" key="1">
    <citation type="submission" date="2020-11" db="EMBL/GenBank/DDBJ databases">
        <authorList>
            <person name="Whitehead M."/>
        </authorList>
    </citation>
    <scope>NUCLEOTIDE SEQUENCE</scope>
    <source>
        <strain evidence="1">EGII</strain>
    </source>
</reference>
<sequence>MISNFFLHKMQDLDLHDMWFQQDGATCHTASVTMDLLRGEFGEHLISRSGPVNWPPKSCDLTPLDYFLLGYVKSNVYTDKPASIDALRDNIEAYIRENVGKSMPKLDQVDGAFEAQSRSTFA</sequence>
<keyword evidence="2" id="KW-1185">Reference proteome</keyword>
<evidence type="ECO:0000313" key="2">
    <source>
        <dbReference type="Proteomes" id="UP000606786"/>
    </source>
</evidence>
<evidence type="ECO:0000313" key="1">
    <source>
        <dbReference type="EMBL" id="CAD7011266.1"/>
    </source>
</evidence>
<proteinExistence type="predicted"/>